<gene>
    <name evidence="9" type="ORF">GXN74_11155</name>
</gene>
<feature type="transmembrane region" description="Helical" evidence="7">
    <location>
        <begin position="700"/>
        <end position="720"/>
    </location>
</feature>
<comment type="similarity">
    <text evidence="6">Belongs to the ABC-4 integral membrane protein family.</text>
</comment>
<feature type="transmembrane region" description="Helical" evidence="7">
    <location>
        <begin position="357"/>
        <end position="377"/>
    </location>
</feature>
<sequence>MLLRKMRRDLWMHKGTYLAGMLLITIGILVYNLYSIIHASFSDSLDNYYEAFRFADGTLRVVEMPLGVAEEIGGIENVDQAEGRLLHRIKLLDYDKEVQFDFLSYDDKKENPLNAVELMGGRMPDPKEREILMGNLYFEAMDMALGDRVPVVVNGRQYDLTVVGWGRSPEFIYAKKNDSELIADPKGFDMVYMPYDSMSEMLGMRGRINNVAFSLKDPTEFDGTARRIEEAVQKYGLVSLTGREEQISHVATRQKLEAIGSMAQSFPGMFLLVSGIIIYIVLRRVIEQERTQIGVIKSMGVSDLRLLFHYISYALVISLLGGSIGILAGITLVPYVIGLLGMGFNMPFVTLGLYRTYIINSYLLTLGFGLVSGYAGAKNCVRLRPADAMRPPVSKEGKASLVDKLYFLFEGTGMKTRLAVRNILRNKGRSLFILFGVSVTAAFLVFPISMQRVYMKLIMEHFEKVEVYDLKVTLTGYMDQEALVQELSHRPGILRVEPQAVLPVEMYNGWRMEKTSIISIPVDSTMYRLYDNQDREVALGSQGLMLSHYLADRLGVEAGDRVSLKSPLFRDEGYRSLEVVKVIPQYMGMNGYMNIQGVGDLLEGPGVANALMVQGSGQALEALTRDYKQSPEVSTFEYRKDLKSQLDFYMDQATSMIGILVVVGMATGFSVITVSTTIALSERSSELATLLVMGMGEGEVHQVLLIEEAILAFFGILAGLPLGKALLALFSEASSTEYFVLPAIVPVEALAFSVVMTTVAILLPQWAGRRKIRNINVTEALNARQ</sequence>
<evidence type="ECO:0000256" key="4">
    <source>
        <dbReference type="ARBA" id="ARBA00022989"/>
    </source>
</evidence>
<evidence type="ECO:0000256" key="2">
    <source>
        <dbReference type="ARBA" id="ARBA00022475"/>
    </source>
</evidence>
<dbReference type="GO" id="GO:0005886">
    <property type="term" value="C:plasma membrane"/>
    <property type="evidence" value="ECO:0007669"/>
    <property type="project" value="UniProtKB-SubCell"/>
</dbReference>
<feature type="transmembrane region" description="Helical" evidence="7">
    <location>
        <begin position="431"/>
        <end position="450"/>
    </location>
</feature>
<feature type="transmembrane region" description="Helical" evidence="7">
    <location>
        <begin position="15"/>
        <end position="34"/>
    </location>
</feature>
<dbReference type="AlphaFoldDB" id="A0A7X5KNY1"/>
<accession>A0A7X5KNY1</accession>
<dbReference type="InterPro" id="IPR003838">
    <property type="entry name" value="ABC3_permease_C"/>
</dbReference>
<feature type="transmembrane region" description="Helical" evidence="7">
    <location>
        <begin position="307"/>
        <end position="337"/>
    </location>
</feature>
<name>A0A7X5KNY1_9FIRM</name>
<dbReference type="Pfam" id="PF02687">
    <property type="entry name" value="FtsX"/>
    <property type="match status" value="2"/>
</dbReference>
<comment type="subcellular location">
    <subcellularLocation>
        <location evidence="1">Cell membrane</location>
        <topology evidence="1">Multi-pass membrane protein</topology>
    </subcellularLocation>
</comment>
<protein>
    <submittedName>
        <fullName evidence="9">FtsX-like permease family protein</fullName>
    </submittedName>
</protein>
<keyword evidence="3 7" id="KW-0812">Transmembrane</keyword>
<evidence type="ECO:0000256" key="6">
    <source>
        <dbReference type="ARBA" id="ARBA00038076"/>
    </source>
</evidence>
<proteinExistence type="inferred from homology"/>
<evidence type="ECO:0000256" key="7">
    <source>
        <dbReference type="SAM" id="Phobius"/>
    </source>
</evidence>
<dbReference type="InterPro" id="IPR050250">
    <property type="entry name" value="Macrolide_Exporter_MacB"/>
</dbReference>
<feature type="transmembrane region" description="Helical" evidence="7">
    <location>
        <begin position="266"/>
        <end position="286"/>
    </location>
</feature>
<evidence type="ECO:0000313" key="9">
    <source>
        <dbReference type="EMBL" id="NDL68298.1"/>
    </source>
</evidence>
<organism evidence="9 10">
    <name type="scientific">Anaerotalea alkaliphila</name>
    <dbReference type="NCBI Taxonomy" id="2662126"/>
    <lineage>
        <taxon>Bacteria</taxon>
        <taxon>Bacillati</taxon>
        <taxon>Bacillota</taxon>
        <taxon>Clostridia</taxon>
        <taxon>Eubacteriales</taxon>
        <taxon>Anaerotalea</taxon>
    </lineage>
</organism>
<dbReference type="RefSeq" id="WP_162371022.1">
    <property type="nucleotide sequence ID" value="NZ_JAAEEH010000034.1"/>
</dbReference>
<keyword evidence="4 7" id="KW-1133">Transmembrane helix</keyword>
<feature type="domain" description="ABC3 transporter permease C-terminal" evidence="8">
    <location>
        <begin position="659"/>
        <end position="776"/>
    </location>
</feature>
<dbReference type="Proteomes" id="UP000461585">
    <property type="component" value="Unassembled WGS sequence"/>
</dbReference>
<feature type="transmembrane region" description="Helical" evidence="7">
    <location>
        <begin position="656"/>
        <end position="680"/>
    </location>
</feature>
<reference evidence="9 10" key="1">
    <citation type="submission" date="2020-01" db="EMBL/GenBank/DDBJ databases">
        <title>Anaeroalcalibacter tamaniensis gen. nov., sp. nov., moderately halophilic strictly anaerobic fermenter bacterium from mud volcano of Taman peninsula.</title>
        <authorList>
            <person name="Frolova A."/>
            <person name="Merkel A.Y."/>
            <person name="Slobodkin A.I."/>
        </authorList>
    </citation>
    <scope>NUCLEOTIDE SEQUENCE [LARGE SCALE GENOMIC DNA]</scope>
    <source>
        <strain evidence="9 10">F-3ap</strain>
    </source>
</reference>
<keyword evidence="2" id="KW-1003">Cell membrane</keyword>
<evidence type="ECO:0000256" key="1">
    <source>
        <dbReference type="ARBA" id="ARBA00004651"/>
    </source>
</evidence>
<evidence type="ECO:0000313" key="10">
    <source>
        <dbReference type="Proteomes" id="UP000461585"/>
    </source>
</evidence>
<dbReference type="EMBL" id="JAAEEH010000034">
    <property type="protein sequence ID" value="NDL68298.1"/>
    <property type="molecule type" value="Genomic_DNA"/>
</dbReference>
<keyword evidence="10" id="KW-1185">Reference proteome</keyword>
<evidence type="ECO:0000259" key="8">
    <source>
        <dbReference type="Pfam" id="PF02687"/>
    </source>
</evidence>
<feature type="transmembrane region" description="Helical" evidence="7">
    <location>
        <begin position="740"/>
        <end position="763"/>
    </location>
</feature>
<dbReference type="PANTHER" id="PTHR30572">
    <property type="entry name" value="MEMBRANE COMPONENT OF TRANSPORTER-RELATED"/>
    <property type="match status" value="1"/>
</dbReference>
<feature type="domain" description="ABC3 transporter permease C-terminal" evidence="8">
    <location>
        <begin position="266"/>
        <end position="372"/>
    </location>
</feature>
<keyword evidence="5 7" id="KW-0472">Membrane</keyword>
<evidence type="ECO:0000256" key="3">
    <source>
        <dbReference type="ARBA" id="ARBA00022692"/>
    </source>
</evidence>
<evidence type="ECO:0000256" key="5">
    <source>
        <dbReference type="ARBA" id="ARBA00023136"/>
    </source>
</evidence>
<dbReference type="PANTHER" id="PTHR30572:SF4">
    <property type="entry name" value="ABC TRANSPORTER PERMEASE YTRF"/>
    <property type="match status" value="1"/>
</dbReference>
<comment type="caution">
    <text evidence="9">The sequence shown here is derived from an EMBL/GenBank/DDBJ whole genome shotgun (WGS) entry which is preliminary data.</text>
</comment>
<dbReference type="GO" id="GO:0022857">
    <property type="term" value="F:transmembrane transporter activity"/>
    <property type="evidence" value="ECO:0007669"/>
    <property type="project" value="TreeGrafter"/>
</dbReference>